<proteinExistence type="inferred from homology"/>
<dbReference type="STRING" id="1399860.A0A2C5Y6X7"/>
<keyword evidence="13" id="KW-1185">Reference proteome</keyword>
<dbReference type="SMART" id="SM00679">
    <property type="entry name" value="CTNS"/>
    <property type="match status" value="2"/>
</dbReference>
<feature type="transmembrane region" description="Helical" evidence="11">
    <location>
        <begin position="125"/>
        <end position="143"/>
    </location>
</feature>
<evidence type="ECO:0008006" key="14">
    <source>
        <dbReference type="Google" id="ProtNLM"/>
    </source>
</evidence>
<feature type="transmembrane region" description="Helical" evidence="11">
    <location>
        <begin position="44"/>
        <end position="63"/>
    </location>
</feature>
<evidence type="ECO:0000256" key="8">
    <source>
        <dbReference type="ARBA" id="ARBA00023136"/>
    </source>
</evidence>
<evidence type="ECO:0000256" key="5">
    <source>
        <dbReference type="ARBA" id="ARBA00022737"/>
    </source>
</evidence>
<dbReference type="Gene3D" id="1.20.1280.290">
    <property type="match status" value="1"/>
</dbReference>
<feature type="transmembrane region" description="Helical" evidence="11">
    <location>
        <begin position="84"/>
        <end position="105"/>
    </location>
</feature>
<evidence type="ECO:0000256" key="9">
    <source>
        <dbReference type="ARBA" id="ARBA00023228"/>
    </source>
</evidence>
<keyword evidence="3" id="KW-0813">Transport</keyword>
<dbReference type="Proteomes" id="UP000226192">
    <property type="component" value="Unassembled WGS sequence"/>
</dbReference>
<keyword evidence="5" id="KW-0677">Repeat</keyword>
<keyword evidence="8 11" id="KW-0472">Membrane</keyword>
<name>A0A2C5Y6X7_9HYPO</name>
<comment type="similarity">
    <text evidence="2">Belongs to the cystinosin family.</text>
</comment>
<dbReference type="GO" id="GO:0015184">
    <property type="term" value="F:L-cystine transmembrane transporter activity"/>
    <property type="evidence" value="ECO:0007669"/>
    <property type="project" value="TreeGrafter"/>
</dbReference>
<evidence type="ECO:0000256" key="1">
    <source>
        <dbReference type="ARBA" id="ARBA00004155"/>
    </source>
</evidence>
<organism evidence="12 13">
    <name type="scientific">Ophiocordyceps australis</name>
    <dbReference type="NCBI Taxonomy" id="1399860"/>
    <lineage>
        <taxon>Eukaryota</taxon>
        <taxon>Fungi</taxon>
        <taxon>Dikarya</taxon>
        <taxon>Ascomycota</taxon>
        <taxon>Pezizomycotina</taxon>
        <taxon>Sordariomycetes</taxon>
        <taxon>Hypocreomycetidae</taxon>
        <taxon>Hypocreales</taxon>
        <taxon>Ophiocordycipitaceae</taxon>
        <taxon>Ophiocordyceps</taxon>
    </lineage>
</organism>
<evidence type="ECO:0000256" key="3">
    <source>
        <dbReference type="ARBA" id="ARBA00022448"/>
    </source>
</evidence>
<keyword evidence="6" id="KW-0769">Symport</keyword>
<dbReference type="FunFam" id="1.20.1280.290:FF:000016">
    <property type="entry name" value="Cystinosin homolog"/>
    <property type="match status" value="1"/>
</dbReference>
<dbReference type="GO" id="GO:0000324">
    <property type="term" value="C:fungal-type vacuole"/>
    <property type="evidence" value="ECO:0007669"/>
    <property type="project" value="TreeGrafter"/>
</dbReference>
<dbReference type="PANTHER" id="PTHR13131">
    <property type="entry name" value="CYSTINOSIN"/>
    <property type="match status" value="1"/>
</dbReference>
<reference evidence="12 13" key="1">
    <citation type="submission" date="2017-06" db="EMBL/GenBank/DDBJ databases">
        <title>Ant-infecting Ophiocordyceps genomes reveal a high diversity of potential behavioral manipulation genes and a possible major role for enterotoxins.</title>
        <authorList>
            <person name="De Bekker C."/>
            <person name="Evans H.C."/>
            <person name="Brachmann A."/>
            <person name="Hughes D.P."/>
        </authorList>
    </citation>
    <scope>NUCLEOTIDE SEQUENCE [LARGE SCALE GENOMIC DNA]</scope>
    <source>
        <strain evidence="12 13">Map64</strain>
    </source>
</reference>
<dbReference type="GO" id="GO:0005774">
    <property type="term" value="C:vacuolar membrane"/>
    <property type="evidence" value="ECO:0007669"/>
    <property type="project" value="TreeGrafter"/>
</dbReference>
<dbReference type="PANTHER" id="PTHR13131:SF5">
    <property type="entry name" value="CYSTINOSIN"/>
    <property type="match status" value="1"/>
</dbReference>
<comment type="catalytic activity">
    <reaction evidence="10">
        <text>L-cystine(out) + H(+)(out) = L-cystine(in) + H(+)(in)</text>
        <dbReference type="Rhea" id="RHEA:66172"/>
        <dbReference type="ChEBI" id="CHEBI:15378"/>
        <dbReference type="ChEBI" id="CHEBI:35491"/>
    </reaction>
    <physiologicalReaction direction="left-to-right" evidence="10">
        <dbReference type="Rhea" id="RHEA:66173"/>
    </physiologicalReaction>
</comment>
<evidence type="ECO:0000313" key="12">
    <source>
        <dbReference type="EMBL" id="PHH63456.1"/>
    </source>
</evidence>
<dbReference type="OrthoDB" id="75720at2759"/>
<dbReference type="Pfam" id="PF04193">
    <property type="entry name" value="PQ-loop"/>
    <property type="match status" value="2"/>
</dbReference>
<comment type="subcellular location">
    <subcellularLocation>
        <location evidence="1">Lysosome membrane</location>
        <topology evidence="1">Multi-pass membrane protein</topology>
    </subcellularLocation>
</comment>
<evidence type="ECO:0000256" key="7">
    <source>
        <dbReference type="ARBA" id="ARBA00022989"/>
    </source>
</evidence>
<evidence type="ECO:0000256" key="6">
    <source>
        <dbReference type="ARBA" id="ARBA00022847"/>
    </source>
</evidence>
<evidence type="ECO:0000313" key="13">
    <source>
        <dbReference type="Proteomes" id="UP000226192"/>
    </source>
</evidence>
<dbReference type="InterPro" id="IPR006603">
    <property type="entry name" value="PQ-loop_rpt"/>
</dbReference>
<evidence type="ECO:0000256" key="10">
    <source>
        <dbReference type="ARBA" id="ARBA00048473"/>
    </source>
</evidence>
<keyword evidence="7 11" id="KW-1133">Transmembrane helix</keyword>
<accession>A0A2C5Y6X7</accession>
<keyword evidence="9" id="KW-0458">Lysosome</keyword>
<keyword evidence="4 11" id="KW-0812">Transmembrane</keyword>
<dbReference type="InterPro" id="IPR005282">
    <property type="entry name" value="LC_transporter"/>
</dbReference>
<comment type="caution">
    <text evidence="12">The sequence shown here is derived from an EMBL/GenBank/DDBJ whole genome shotgun (WGS) entry which is preliminary data.</text>
</comment>
<dbReference type="EMBL" id="NJET01000049">
    <property type="protein sequence ID" value="PHH63456.1"/>
    <property type="molecule type" value="Genomic_DNA"/>
</dbReference>
<evidence type="ECO:0000256" key="4">
    <source>
        <dbReference type="ARBA" id="ARBA00022692"/>
    </source>
</evidence>
<evidence type="ECO:0000256" key="11">
    <source>
        <dbReference type="SAM" id="Phobius"/>
    </source>
</evidence>
<dbReference type="AlphaFoldDB" id="A0A2C5Y6X7"/>
<evidence type="ECO:0000256" key="2">
    <source>
        <dbReference type="ARBA" id="ARBA00006855"/>
    </source>
</evidence>
<dbReference type="GO" id="GO:0015293">
    <property type="term" value="F:symporter activity"/>
    <property type="evidence" value="ECO:0007669"/>
    <property type="project" value="UniProtKB-KW"/>
</dbReference>
<sequence>MDLLFLLSAIFGWVYTLCWSASFYPQALLNVRRRSTSGTTIDYPFINVLGFAAYLASSASLLYSPTVRAQYAARHHGLEPTVQLNDVLFALHALVLSLITASQYFCAQRLWHFHPAVGTRPSRAMVGIATGCVLAIVATYALAARAHRLGRVDAASDWCQLDVVYAAGYVKLLVTLVKYTPQVVVNARARSTVGWSISQVLLDLVGGVLSLVQLALDSYRQHDWSGVSGNPVKLALGNASMLYDSIFMVQHYVLYPQRAEGPWPDVEAPLLEAPRATDADSGRRRRLS</sequence>
<gene>
    <name evidence="12" type="ORF">CDD81_5835</name>
</gene>
<protein>
    <recommendedName>
        <fullName evidence="14">Cystinosin</fullName>
    </recommendedName>
</protein>